<dbReference type="eggNOG" id="ENOG5033JFF">
    <property type="taxonomic scope" value="Bacteria"/>
</dbReference>
<dbReference type="Pfam" id="PF14206">
    <property type="entry name" value="Cys_rich_CPCC"/>
    <property type="match status" value="1"/>
</dbReference>
<protein>
    <recommendedName>
        <fullName evidence="1">Cysteine-rich CPCC domain-containing protein</fullName>
    </recommendedName>
</protein>
<dbReference type="RefSeq" id="WP_008273663.1">
    <property type="nucleotide sequence ID" value="NZ_AAXW01000003.1"/>
</dbReference>
<dbReference type="Pfam" id="PF20461">
    <property type="entry name" value="DUF6714"/>
    <property type="match status" value="1"/>
</dbReference>
<organism evidence="2 3">
    <name type="scientific">Crocosphaera chwakensis CCY0110</name>
    <dbReference type="NCBI Taxonomy" id="391612"/>
    <lineage>
        <taxon>Bacteria</taxon>
        <taxon>Bacillati</taxon>
        <taxon>Cyanobacteriota</taxon>
        <taxon>Cyanophyceae</taxon>
        <taxon>Oscillatoriophycideae</taxon>
        <taxon>Chroococcales</taxon>
        <taxon>Aphanothecaceae</taxon>
        <taxon>Crocosphaera</taxon>
        <taxon>Crocosphaera chwakensis</taxon>
    </lineage>
</organism>
<evidence type="ECO:0000313" key="3">
    <source>
        <dbReference type="Proteomes" id="UP000003781"/>
    </source>
</evidence>
<dbReference type="Proteomes" id="UP000003781">
    <property type="component" value="Unassembled WGS sequence"/>
</dbReference>
<name>A3IK06_9CHRO</name>
<keyword evidence="3" id="KW-1185">Reference proteome</keyword>
<dbReference type="InterPro" id="IPR025983">
    <property type="entry name" value="Cys_rich_CPCC"/>
</dbReference>
<sequence length="273" mass="32683">MYFCLCCGYETLYEKPPGTYFVCPICFWTDVEQDSWTIFELRKAQLNYLHQGASDKQWLAQVRRPTKQDHRHPQWKLLDTKIREDGTKVNNLIITAFNDVQREDGISLHEADLISKIDDHFFGYDSSRDRQLLAEARAKDVETHWKEISAHTLEKFWLSTISFRLDHKGWKYYLPAYLVWSLNKYIYNHWPDECFIDVVDNFLLKDTHYPLNYEIEDFERFSRDEYLATLFSQQLSAICQFLRFGLTYECIDEVSQKKIKNFIQDYDPNLNSS</sequence>
<dbReference type="InterPro" id="IPR046560">
    <property type="entry name" value="DUF6714"/>
</dbReference>
<reference evidence="2 3" key="1">
    <citation type="submission" date="2007-03" db="EMBL/GenBank/DDBJ databases">
        <authorList>
            <person name="Stal L."/>
            <person name="Ferriera S."/>
            <person name="Johnson J."/>
            <person name="Kravitz S."/>
            <person name="Beeson K."/>
            <person name="Sutton G."/>
            <person name="Rogers Y.-H."/>
            <person name="Friedman R."/>
            <person name="Frazier M."/>
            <person name="Venter J.C."/>
        </authorList>
    </citation>
    <scope>NUCLEOTIDE SEQUENCE [LARGE SCALE GENOMIC DNA]</scope>
    <source>
        <strain evidence="2 3">CCY0110</strain>
    </source>
</reference>
<gene>
    <name evidence="2" type="ORF">CY0110_02964</name>
</gene>
<dbReference type="AlphaFoldDB" id="A3IK06"/>
<accession>A3IK06</accession>
<evidence type="ECO:0000259" key="1">
    <source>
        <dbReference type="Pfam" id="PF14206"/>
    </source>
</evidence>
<proteinExistence type="predicted"/>
<dbReference type="OrthoDB" id="1456570at2"/>
<evidence type="ECO:0000313" key="2">
    <source>
        <dbReference type="EMBL" id="EAZ92995.1"/>
    </source>
</evidence>
<comment type="caution">
    <text evidence="2">The sequence shown here is derived from an EMBL/GenBank/DDBJ whole genome shotgun (WGS) entry which is preliminary data.</text>
</comment>
<feature type="domain" description="Cysteine-rich CPCC" evidence="1">
    <location>
        <begin position="2"/>
        <end position="68"/>
    </location>
</feature>
<dbReference type="EMBL" id="AAXW01000003">
    <property type="protein sequence ID" value="EAZ92995.1"/>
    <property type="molecule type" value="Genomic_DNA"/>
</dbReference>